<feature type="domain" description="Zona occludens toxin N-terminal" evidence="2">
    <location>
        <begin position="7"/>
        <end position="207"/>
    </location>
</feature>
<name>A0ABY3NXB3_9ENTR</name>
<reference evidence="3 4" key="1">
    <citation type="submission" date="2019-08" db="EMBL/GenBank/DDBJ databases">
        <title>The draft genome of Lelliottia nimipressuralis strain CICC 24156.</title>
        <authorList>
            <person name="Wu W."/>
            <person name="Feng Y."/>
            <person name="Zong Z."/>
        </authorList>
    </citation>
    <scope>NUCLEOTIDE SEQUENCE [LARGE SCALE GENOMIC DNA]</scope>
    <source>
        <strain evidence="3 4">CICC 24156</strain>
    </source>
</reference>
<protein>
    <recommendedName>
        <fullName evidence="2">Zona occludens toxin N-terminal domain-containing protein</fullName>
    </recommendedName>
</protein>
<keyword evidence="4" id="KW-1185">Reference proteome</keyword>
<dbReference type="InterPro" id="IPR008900">
    <property type="entry name" value="Zot_N"/>
</dbReference>
<dbReference type="Gene3D" id="3.40.50.300">
    <property type="entry name" value="P-loop containing nucleotide triphosphate hydrolases"/>
    <property type="match status" value="1"/>
</dbReference>
<keyword evidence="1" id="KW-1133">Transmembrane helix</keyword>
<gene>
    <name evidence="3" type="ORF">FZO59_22110</name>
</gene>
<sequence length="345" mass="39116">MPISAYVGSLGSGKSYEVVASVIVPACLSGRRVVTNIYGINKANIHEHCKKISKKKDIVLGDVIYVENKQVSEENFFPYKDSLPSDTFCQYGDLIVVDESWRIWESDKSICEKHRSFIAEHRHFTNEETGVCCDLVVINQEVSSLPRFIKARLDTTFRMQKHIALGMKNRYRVDVFNGAKLFKANKVTSYQRKYEPAIFPLYKSYEGGSGKELTVDGRASIFGKKSVFILAAFMAVVFIICMFFLYSFFTRKNEDKKEHQYVQKTELTQFTSQPASAVPATEKPKLSTTWRISGKLSREGRKFVVITNNAGLIRIVPASTFSYHGMQMVGIVDDELVTFYSGAEK</sequence>
<dbReference type="RefSeq" id="WP_129036387.1">
    <property type="nucleotide sequence ID" value="NZ_SDDX01000040.1"/>
</dbReference>
<accession>A0ABY3NXB3</accession>
<organism evidence="3 4">
    <name type="scientific">Lelliottia nimipressuralis</name>
    <dbReference type="NCBI Taxonomy" id="69220"/>
    <lineage>
        <taxon>Bacteria</taxon>
        <taxon>Pseudomonadati</taxon>
        <taxon>Pseudomonadota</taxon>
        <taxon>Gammaproteobacteria</taxon>
        <taxon>Enterobacterales</taxon>
        <taxon>Enterobacteriaceae</taxon>
        <taxon>Lelliottia</taxon>
    </lineage>
</organism>
<dbReference type="Pfam" id="PF05707">
    <property type="entry name" value="Zot"/>
    <property type="match status" value="1"/>
</dbReference>
<dbReference type="EMBL" id="VTFR01000021">
    <property type="protein sequence ID" value="TYT28076.1"/>
    <property type="molecule type" value="Genomic_DNA"/>
</dbReference>
<evidence type="ECO:0000313" key="4">
    <source>
        <dbReference type="Proteomes" id="UP000323910"/>
    </source>
</evidence>
<dbReference type="InterPro" id="IPR027417">
    <property type="entry name" value="P-loop_NTPase"/>
</dbReference>
<keyword evidence="1" id="KW-0472">Membrane</keyword>
<dbReference type="Proteomes" id="UP000323910">
    <property type="component" value="Unassembled WGS sequence"/>
</dbReference>
<keyword evidence="1" id="KW-0812">Transmembrane</keyword>
<feature type="transmembrane region" description="Helical" evidence="1">
    <location>
        <begin position="227"/>
        <end position="249"/>
    </location>
</feature>
<comment type="caution">
    <text evidence="3">The sequence shown here is derived from an EMBL/GenBank/DDBJ whole genome shotgun (WGS) entry which is preliminary data.</text>
</comment>
<evidence type="ECO:0000256" key="1">
    <source>
        <dbReference type="SAM" id="Phobius"/>
    </source>
</evidence>
<evidence type="ECO:0000259" key="2">
    <source>
        <dbReference type="Pfam" id="PF05707"/>
    </source>
</evidence>
<evidence type="ECO:0000313" key="3">
    <source>
        <dbReference type="EMBL" id="TYT28076.1"/>
    </source>
</evidence>
<proteinExistence type="predicted"/>